<dbReference type="PANTHER" id="PTHR43580:SF2">
    <property type="entry name" value="CYTOKINE-LIKE NUCLEAR FACTOR N-PAC"/>
    <property type="match status" value="1"/>
</dbReference>
<gene>
    <name evidence="5" type="ORF">IU449_12030</name>
</gene>
<dbReference type="SUPFAM" id="SSF48179">
    <property type="entry name" value="6-phosphogluconate dehydrogenase C-terminal domain-like"/>
    <property type="match status" value="1"/>
</dbReference>
<dbReference type="Pfam" id="PF03446">
    <property type="entry name" value="NAD_binding_2"/>
    <property type="match status" value="1"/>
</dbReference>
<keyword evidence="6" id="KW-1185">Reference proteome</keyword>
<keyword evidence="2" id="KW-0560">Oxidoreductase</keyword>
<dbReference type="EMBL" id="JADLQN010000001">
    <property type="protein sequence ID" value="MBF6355262.1"/>
    <property type="molecule type" value="Genomic_DNA"/>
</dbReference>
<dbReference type="PIRSF" id="PIRSF000103">
    <property type="entry name" value="HIBADH"/>
    <property type="match status" value="1"/>
</dbReference>
<dbReference type="RefSeq" id="WP_195001879.1">
    <property type="nucleotide sequence ID" value="NZ_JADLQN010000001.1"/>
</dbReference>
<organism evidence="5 6">
    <name type="scientific">Nocardia higoensis</name>
    <dbReference type="NCBI Taxonomy" id="228599"/>
    <lineage>
        <taxon>Bacteria</taxon>
        <taxon>Bacillati</taxon>
        <taxon>Actinomycetota</taxon>
        <taxon>Actinomycetes</taxon>
        <taxon>Mycobacteriales</taxon>
        <taxon>Nocardiaceae</taxon>
        <taxon>Nocardia</taxon>
    </lineage>
</organism>
<dbReference type="InterPro" id="IPR015814">
    <property type="entry name" value="Pgluconate_DH_NAD-bd_C"/>
</dbReference>
<comment type="caution">
    <text evidence="5">The sequence shown here is derived from an EMBL/GenBank/DDBJ whole genome shotgun (WGS) entry which is preliminary data.</text>
</comment>
<evidence type="ECO:0000313" key="6">
    <source>
        <dbReference type="Proteomes" id="UP000707731"/>
    </source>
</evidence>
<accession>A0ABS0DCF3</accession>
<evidence type="ECO:0000313" key="5">
    <source>
        <dbReference type="EMBL" id="MBF6355262.1"/>
    </source>
</evidence>
<comment type="similarity">
    <text evidence="1">Belongs to the HIBADH-related family.</text>
</comment>
<reference evidence="5 6" key="1">
    <citation type="submission" date="2020-10" db="EMBL/GenBank/DDBJ databases">
        <title>Identification of Nocardia species via Next-generation sequencing and recognition of intraspecies genetic diversity.</title>
        <authorList>
            <person name="Li P."/>
            <person name="Li P."/>
            <person name="Lu B."/>
        </authorList>
    </citation>
    <scope>NUCLEOTIDE SEQUENCE [LARGE SCALE GENOMIC DNA]</scope>
    <source>
        <strain evidence="5 6">BJ06-0143</strain>
    </source>
</reference>
<dbReference type="SUPFAM" id="SSF51735">
    <property type="entry name" value="NAD(P)-binding Rossmann-fold domains"/>
    <property type="match status" value="1"/>
</dbReference>
<dbReference type="Pfam" id="PF09130">
    <property type="entry name" value="DUF1932"/>
    <property type="match status" value="1"/>
</dbReference>
<dbReference type="InterPro" id="IPR006115">
    <property type="entry name" value="6PGDH_NADP-bd"/>
</dbReference>
<dbReference type="Gene3D" id="1.10.1040.10">
    <property type="entry name" value="N-(1-d-carboxylethyl)-l-norvaline Dehydrogenase, domain 2"/>
    <property type="match status" value="1"/>
</dbReference>
<dbReference type="PANTHER" id="PTHR43580">
    <property type="entry name" value="OXIDOREDUCTASE GLYR1-RELATED"/>
    <property type="match status" value="1"/>
</dbReference>
<evidence type="ECO:0000256" key="2">
    <source>
        <dbReference type="ARBA" id="ARBA00023002"/>
    </source>
</evidence>
<dbReference type="Gene3D" id="3.40.50.720">
    <property type="entry name" value="NAD(P)-binding Rossmann-like Domain"/>
    <property type="match status" value="1"/>
</dbReference>
<name>A0ABS0DCF3_9NOCA</name>
<dbReference type="InterPro" id="IPR051265">
    <property type="entry name" value="HIBADH-related_NP60_sf"/>
</dbReference>
<protein>
    <submittedName>
        <fullName evidence="5">NAD(P)-dependent oxidoreductase</fullName>
    </submittedName>
</protein>
<dbReference type="Proteomes" id="UP000707731">
    <property type="component" value="Unassembled WGS sequence"/>
</dbReference>
<evidence type="ECO:0000256" key="1">
    <source>
        <dbReference type="ARBA" id="ARBA00009080"/>
    </source>
</evidence>
<proteinExistence type="inferred from homology"/>
<evidence type="ECO:0000259" key="3">
    <source>
        <dbReference type="Pfam" id="PF03446"/>
    </source>
</evidence>
<dbReference type="InterPro" id="IPR015815">
    <property type="entry name" value="HIBADH-related"/>
</dbReference>
<evidence type="ECO:0000259" key="4">
    <source>
        <dbReference type="Pfam" id="PF09130"/>
    </source>
</evidence>
<dbReference type="InterPro" id="IPR008927">
    <property type="entry name" value="6-PGluconate_DH-like_C_sf"/>
</dbReference>
<dbReference type="InterPro" id="IPR036291">
    <property type="entry name" value="NAD(P)-bd_dom_sf"/>
</dbReference>
<feature type="domain" description="Phosphogluconate dehydrogenase NAD-binding putative C-terminal" evidence="4">
    <location>
        <begin position="188"/>
        <end position="255"/>
    </location>
</feature>
<feature type="domain" description="6-phosphogluconate dehydrogenase NADP-binding" evidence="3">
    <location>
        <begin position="4"/>
        <end position="147"/>
    </location>
</feature>
<sequence length="278" mass="29590">MIIGLLHPGQMGAAVAARLVAHGHTVLWNPEGRSPATRDRASDAMLQPAESLSGLLSDAELVLSIVPASAAESVAELVADHGYNGVYVDANATSPRRMQRIHELLDPRGTEVIDAVISGPPPRGDTSPRIYLAGGAEVTAPVRDLLTHCDFLATELSESIGAASALKMALASYLRTNRLLVAIAHALADEHGITSTLIHEAEQFGADALTDRAYLSSVAARAWRWEAEMGDIAETLEESGIPTQLADASGELYHRLAAAKDQWSITPEEALQLLKQKL</sequence>
<dbReference type="InterPro" id="IPR013328">
    <property type="entry name" value="6PGD_dom2"/>
</dbReference>